<dbReference type="EMBL" id="DS989849">
    <property type="protein sequence ID" value="EDX75421.1"/>
    <property type="molecule type" value="Genomic_DNA"/>
</dbReference>
<organism evidence="1 2">
    <name type="scientific">Coleofasciculus chthonoplastes PCC 7420</name>
    <dbReference type="NCBI Taxonomy" id="118168"/>
    <lineage>
        <taxon>Bacteria</taxon>
        <taxon>Bacillati</taxon>
        <taxon>Cyanobacteriota</taxon>
        <taxon>Cyanophyceae</taxon>
        <taxon>Coleofasciculales</taxon>
        <taxon>Coleofasciculaceae</taxon>
        <taxon>Coleofasciculus</taxon>
    </lineage>
</organism>
<dbReference type="RefSeq" id="WP_006101131.1">
    <property type="nucleotide sequence ID" value="NZ_DS989849.1"/>
</dbReference>
<accession>B4VRV8</accession>
<reference evidence="1 2" key="1">
    <citation type="submission" date="2008-07" db="EMBL/GenBank/DDBJ databases">
        <authorList>
            <person name="Tandeau de Marsac N."/>
            <person name="Ferriera S."/>
            <person name="Johnson J."/>
            <person name="Kravitz S."/>
            <person name="Beeson K."/>
            <person name="Sutton G."/>
            <person name="Rogers Y.-H."/>
            <person name="Friedman R."/>
            <person name="Frazier M."/>
            <person name="Venter J.C."/>
        </authorList>
    </citation>
    <scope>NUCLEOTIDE SEQUENCE [LARGE SCALE GENOMIC DNA]</scope>
    <source>
        <strain evidence="1 2">PCC 7420</strain>
    </source>
</reference>
<dbReference type="AlphaFoldDB" id="B4VRV8"/>
<proteinExistence type="predicted"/>
<protein>
    <recommendedName>
        <fullName evidence="3">Type I restriction enzyme R protein N terminal domain protein</fullName>
    </recommendedName>
</protein>
<dbReference type="HOGENOM" id="CLU_1568054_0_0_3"/>
<sequence length="170" mass="18928">MTAYPDLQVAVKKMKSRISLSKSDNEATRGSLLVSHILWEASDTYNLGIFFEPPVDINPEETPGLPHPLNGKYDCALSLDEIDFISPIISVVEVKKSSLSDGLGQCVAEMYATLKKFQQDQVYGIITDGEVWSFLLLENLTLSVNGNNYYISDVADIVDRIGYIAEKFKK</sequence>
<gene>
    <name evidence="1" type="ORF">MC7420_1339</name>
</gene>
<dbReference type="Proteomes" id="UP000003835">
    <property type="component" value="Unassembled WGS sequence"/>
</dbReference>
<name>B4VRV8_9CYAN</name>
<evidence type="ECO:0000313" key="1">
    <source>
        <dbReference type="EMBL" id="EDX75421.1"/>
    </source>
</evidence>
<dbReference type="OrthoDB" id="518124at2"/>
<evidence type="ECO:0000313" key="2">
    <source>
        <dbReference type="Proteomes" id="UP000003835"/>
    </source>
</evidence>
<evidence type="ECO:0008006" key="3">
    <source>
        <dbReference type="Google" id="ProtNLM"/>
    </source>
</evidence>
<keyword evidence="2" id="KW-1185">Reference proteome</keyword>